<dbReference type="Proteomes" id="UP000039865">
    <property type="component" value="Unassembled WGS sequence"/>
</dbReference>
<feature type="transmembrane region" description="Helical" evidence="9">
    <location>
        <begin position="321"/>
        <end position="339"/>
    </location>
</feature>
<keyword evidence="6 9" id="KW-0472">Membrane</keyword>
<feature type="transmembrane region" description="Helical" evidence="9">
    <location>
        <begin position="204"/>
        <end position="220"/>
    </location>
</feature>
<evidence type="ECO:0000256" key="6">
    <source>
        <dbReference type="ARBA" id="ARBA00023136"/>
    </source>
</evidence>
<protein>
    <recommendedName>
        <fullName evidence="8">Transmembrane protein 198</fullName>
    </recommendedName>
</protein>
<keyword evidence="3 9" id="KW-0812">Transmembrane</keyword>
<dbReference type="EMBL" id="CCKQ01003486">
    <property type="protein sequence ID" value="CDW74601.1"/>
    <property type="molecule type" value="Genomic_DNA"/>
</dbReference>
<dbReference type="PROSITE" id="PS51914">
    <property type="entry name" value="MRH"/>
    <property type="match status" value="1"/>
</dbReference>
<feature type="chain" id="PRO_5001729109" description="Transmembrane protein 198" evidence="10">
    <location>
        <begin position="22"/>
        <end position="423"/>
    </location>
</feature>
<dbReference type="InterPro" id="IPR044865">
    <property type="entry name" value="MRH_dom"/>
</dbReference>
<evidence type="ECO:0000256" key="5">
    <source>
        <dbReference type="ARBA" id="ARBA00022989"/>
    </source>
</evidence>
<feature type="transmembrane region" description="Helical" evidence="9">
    <location>
        <begin position="225"/>
        <end position="246"/>
    </location>
</feature>
<comment type="similarity">
    <text evidence="2">Belongs to the TMEM198 family.</text>
</comment>
<evidence type="ECO:0000256" key="1">
    <source>
        <dbReference type="ARBA" id="ARBA00004141"/>
    </source>
</evidence>
<feature type="domain" description="MRH" evidence="11">
    <location>
        <begin position="36"/>
        <end position="190"/>
    </location>
</feature>
<dbReference type="OrthoDB" id="115781at2759"/>
<dbReference type="PANTHER" id="PTHR31247:SF5">
    <property type="entry name" value="DUF4203 DOMAIN-CONTAINING PROTEIN"/>
    <property type="match status" value="1"/>
</dbReference>
<feature type="transmembrane region" description="Helical" evidence="9">
    <location>
        <begin position="346"/>
        <end position="370"/>
    </location>
</feature>
<feature type="signal peptide" evidence="10">
    <location>
        <begin position="1"/>
        <end position="21"/>
    </location>
</feature>
<evidence type="ECO:0000259" key="11">
    <source>
        <dbReference type="PROSITE" id="PS51914"/>
    </source>
</evidence>
<dbReference type="Gene3D" id="2.70.130.10">
    <property type="entry name" value="Mannose-6-phosphate receptor binding domain"/>
    <property type="match status" value="1"/>
</dbReference>
<evidence type="ECO:0000256" key="9">
    <source>
        <dbReference type="SAM" id="Phobius"/>
    </source>
</evidence>
<dbReference type="InParanoid" id="A0A077ZXG3"/>
<evidence type="ECO:0000256" key="4">
    <source>
        <dbReference type="ARBA" id="ARBA00022729"/>
    </source>
</evidence>
<evidence type="ECO:0000256" key="10">
    <source>
        <dbReference type="SAM" id="SignalP"/>
    </source>
</evidence>
<keyword evidence="7" id="KW-1015">Disulfide bond</keyword>
<accession>A0A077ZXG3</accession>
<dbReference type="AlphaFoldDB" id="A0A077ZXG3"/>
<evidence type="ECO:0000256" key="2">
    <source>
        <dbReference type="ARBA" id="ARBA00006244"/>
    </source>
</evidence>
<feature type="transmembrane region" description="Helical" evidence="9">
    <location>
        <begin position="266"/>
        <end position="286"/>
    </location>
</feature>
<organism evidence="12 13">
    <name type="scientific">Stylonychia lemnae</name>
    <name type="common">Ciliate</name>
    <dbReference type="NCBI Taxonomy" id="5949"/>
    <lineage>
        <taxon>Eukaryota</taxon>
        <taxon>Sar</taxon>
        <taxon>Alveolata</taxon>
        <taxon>Ciliophora</taxon>
        <taxon>Intramacronucleata</taxon>
        <taxon>Spirotrichea</taxon>
        <taxon>Stichotrichia</taxon>
        <taxon>Sporadotrichida</taxon>
        <taxon>Oxytrichidae</taxon>
        <taxon>Stylonychinae</taxon>
        <taxon>Stylonychia</taxon>
    </lineage>
</organism>
<evidence type="ECO:0000313" key="12">
    <source>
        <dbReference type="EMBL" id="CDW74601.1"/>
    </source>
</evidence>
<evidence type="ECO:0000256" key="8">
    <source>
        <dbReference type="ARBA" id="ARBA00049737"/>
    </source>
</evidence>
<evidence type="ECO:0000256" key="3">
    <source>
        <dbReference type="ARBA" id="ARBA00022692"/>
    </source>
</evidence>
<proteinExistence type="inferred from homology"/>
<keyword evidence="4 10" id="KW-0732">Signal</keyword>
<keyword evidence="13" id="KW-1185">Reference proteome</keyword>
<gene>
    <name evidence="12" type="primary">Contig8084.g8621</name>
    <name evidence="12" type="ORF">STYLEM_3582</name>
</gene>
<feature type="transmembrane region" description="Helical" evidence="9">
    <location>
        <begin position="390"/>
        <end position="407"/>
    </location>
</feature>
<dbReference type="Pfam" id="PF13886">
    <property type="entry name" value="TM7S3_TM198"/>
    <property type="match status" value="1"/>
</dbReference>
<dbReference type="InterPro" id="IPR040236">
    <property type="entry name" value="TMEM198"/>
</dbReference>
<comment type="subcellular location">
    <subcellularLocation>
        <location evidence="1">Membrane</location>
        <topology evidence="1">Multi-pass membrane protein</topology>
    </subcellularLocation>
</comment>
<dbReference type="SUPFAM" id="SSF50911">
    <property type="entry name" value="Mannose 6-phosphate receptor domain"/>
    <property type="match status" value="1"/>
</dbReference>
<dbReference type="GO" id="GO:0005886">
    <property type="term" value="C:plasma membrane"/>
    <property type="evidence" value="ECO:0007669"/>
    <property type="project" value="TreeGrafter"/>
</dbReference>
<dbReference type="PANTHER" id="PTHR31247">
    <property type="entry name" value="TRANSMEMBRANE PROTEIN 198 FAMILY MEMBER"/>
    <property type="match status" value="1"/>
</dbReference>
<feature type="transmembrane region" description="Helical" evidence="9">
    <location>
        <begin position="293"/>
        <end position="315"/>
    </location>
</feature>
<reference evidence="12 13" key="1">
    <citation type="submission" date="2014-06" db="EMBL/GenBank/DDBJ databases">
        <authorList>
            <person name="Swart Estienne"/>
        </authorList>
    </citation>
    <scope>NUCLEOTIDE SEQUENCE [LARGE SCALE GENOMIC DNA]</scope>
    <source>
        <strain evidence="12 13">130c</strain>
    </source>
</reference>
<evidence type="ECO:0000313" key="13">
    <source>
        <dbReference type="Proteomes" id="UP000039865"/>
    </source>
</evidence>
<dbReference type="InterPro" id="IPR025256">
    <property type="entry name" value="TM7S3/TM198-like_dom"/>
</dbReference>
<name>A0A077ZXG3_STYLE</name>
<keyword evidence="5 9" id="KW-1133">Transmembrane helix</keyword>
<evidence type="ECO:0000256" key="7">
    <source>
        <dbReference type="ARBA" id="ARBA00023157"/>
    </source>
</evidence>
<dbReference type="InterPro" id="IPR009011">
    <property type="entry name" value="Man6P_isomerase_rcpt-bd_dom_sf"/>
</dbReference>
<sequence length="423" mass="46826">MRILNFLLLTSSLTVLSPILAKRGAKQASDSELLKLSCLVYDDLSFYDLRGLESEQSDYSFISSNSKHNYYFNLCAFTNKACGEDTTQAFGIRVDQNNQCTKLTGNNLQSLNTSVEEYSDGERYVQLKFAGGDKCKEAGATNPEAKYSMTLKLECKADGKKEAPLNIKTVEVTDKCAPIITASHKNACPVFSSTTFTRFFVDRPYILGPIAIIFGILVSFQGRKFFPWTIGVIGCFIGGGITLLLFSMSSILDSIQSSQATDQSTFFAILTFIVAGIIGIFVGFILQKMLHIGAAILGAIGGFFIGVAAYNIIFFSLKSEILLTSCSILGSLIMAFLSFRQYDNIVIFGTGFIGSYSFTRGISLFIGNFPNEILFFTQLIEGNVSATWETYFYLAIFVILFILGVVYQRRIRVQDAQNNYIKF</sequence>